<gene>
    <name evidence="8" type="ORF">E6C55_27415</name>
</gene>
<evidence type="ECO:0000256" key="4">
    <source>
        <dbReference type="RuleBase" id="RU004453"/>
    </source>
</evidence>
<dbReference type="InterPro" id="IPR011583">
    <property type="entry name" value="Chitinase_II/V-like_cat"/>
</dbReference>
<dbReference type="InterPro" id="IPR001223">
    <property type="entry name" value="Glyco_hydro18_cat"/>
</dbReference>
<feature type="domain" description="GH18" evidence="7">
    <location>
        <begin position="228"/>
        <end position="535"/>
    </location>
</feature>
<name>A0A4S4BIM4_9BACL</name>
<dbReference type="InterPro" id="IPR001119">
    <property type="entry name" value="SLH_dom"/>
</dbReference>
<keyword evidence="9" id="KW-1185">Reference proteome</keyword>
<dbReference type="GO" id="GO:0005975">
    <property type="term" value="P:carbohydrate metabolic process"/>
    <property type="evidence" value="ECO:0007669"/>
    <property type="project" value="InterPro"/>
</dbReference>
<dbReference type="GO" id="GO:0008061">
    <property type="term" value="F:chitin binding"/>
    <property type="evidence" value="ECO:0007669"/>
    <property type="project" value="InterPro"/>
</dbReference>
<feature type="chain" id="PRO_5039472682" evidence="5">
    <location>
        <begin position="27"/>
        <end position="540"/>
    </location>
</feature>
<evidence type="ECO:0000256" key="2">
    <source>
        <dbReference type="ARBA" id="ARBA00023295"/>
    </source>
</evidence>
<dbReference type="SUPFAM" id="SSF51445">
    <property type="entry name" value="(Trans)glycosidases"/>
    <property type="match status" value="1"/>
</dbReference>
<evidence type="ECO:0000256" key="1">
    <source>
        <dbReference type="ARBA" id="ARBA00022801"/>
    </source>
</evidence>
<comment type="caution">
    <text evidence="8">The sequence shown here is derived from an EMBL/GenBank/DDBJ whole genome shotgun (WGS) entry which is preliminary data.</text>
</comment>
<organism evidence="8 9">
    <name type="scientific">Cohnella fermenti</name>
    <dbReference type="NCBI Taxonomy" id="2565925"/>
    <lineage>
        <taxon>Bacteria</taxon>
        <taxon>Bacillati</taxon>
        <taxon>Bacillota</taxon>
        <taxon>Bacilli</taxon>
        <taxon>Bacillales</taxon>
        <taxon>Paenibacillaceae</taxon>
        <taxon>Cohnella</taxon>
    </lineage>
</organism>
<dbReference type="EMBL" id="SSOB01000048">
    <property type="protein sequence ID" value="THF73848.1"/>
    <property type="molecule type" value="Genomic_DNA"/>
</dbReference>
<comment type="similarity">
    <text evidence="4">Belongs to the glycosyl hydrolase 18 family.</text>
</comment>
<dbReference type="PROSITE" id="PS01095">
    <property type="entry name" value="GH18_1"/>
    <property type="match status" value="1"/>
</dbReference>
<keyword evidence="2 3" id="KW-0326">Glycosidase</keyword>
<dbReference type="PROSITE" id="PS51318">
    <property type="entry name" value="TAT"/>
    <property type="match status" value="1"/>
</dbReference>
<dbReference type="RefSeq" id="WP_136373025.1">
    <property type="nucleotide sequence ID" value="NZ_SSOB01000048.1"/>
</dbReference>
<dbReference type="GO" id="GO:0004553">
    <property type="term" value="F:hydrolase activity, hydrolyzing O-glycosyl compounds"/>
    <property type="evidence" value="ECO:0007669"/>
    <property type="project" value="InterPro"/>
</dbReference>
<feature type="domain" description="SLH" evidence="6">
    <location>
        <begin position="96"/>
        <end position="159"/>
    </location>
</feature>
<evidence type="ECO:0000256" key="3">
    <source>
        <dbReference type="RuleBase" id="RU000489"/>
    </source>
</evidence>
<evidence type="ECO:0000313" key="9">
    <source>
        <dbReference type="Proteomes" id="UP000310636"/>
    </source>
</evidence>
<accession>A0A4S4BIM4</accession>
<feature type="domain" description="SLH" evidence="6">
    <location>
        <begin position="160"/>
        <end position="221"/>
    </location>
</feature>
<evidence type="ECO:0000313" key="8">
    <source>
        <dbReference type="EMBL" id="THF73848.1"/>
    </source>
</evidence>
<proteinExistence type="inferred from homology"/>
<evidence type="ECO:0000259" key="6">
    <source>
        <dbReference type="PROSITE" id="PS51272"/>
    </source>
</evidence>
<dbReference type="Gene3D" id="3.20.20.80">
    <property type="entry name" value="Glycosidases"/>
    <property type="match status" value="1"/>
</dbReference>
<protein>
    <submittedName>
        <fullName evidence="8">Glycoside hydrolase</fullName>
    </submittedName>
</protein>
<dbReference type="InterPro" id="IPR006311">
    <property type="entry name" value="TAT_signal"/>
</dbReference>
<dbReference type="InterPro" id="IPR017853">
    <property type="entry name" value="GH"/>
</dbReference>
<dbReference type="Proteomes" id="UP000310636">
    <property type="component" value="Unassembled WGS sequence"/>
</dbReference>
<dbReference type="SMART" id="SM00636">
    <property type="entry name" value="Glyco_18"/>
    <property type="match status" value="1"/>
</dbReference>
<dbReference type="Pfam" id="PF00704">
    <property type="entry name" value="Glyco_hydro_18"/>
    <property type="match status" value="1"/>
</dbReference>
<dbReference type="Gene3D" id="3.10.50.10">
    <property type="match status" value="1"/>
</dbReference>
<keyword evidence="1 3" id="KW-0378">Hydrolase</keyword>
<reference evidence="8 9" key="1">
    <citation type="submission" date="2019-04" db="EMBL/GenBank/DDBJ databases">
        <title>Cohnella sp. nov. isolated from preserved vegetables.</title>
        <authorList>
            <person name="Lin S.-Y."/>
            <person name="Hung M.-H."/>
            <person name="Young C.-C."/>
        </authorList>
    </citation>
    <scope>NUCLEOTIDE SEQUENCE [LARGE SCALE GENOMIC DNA]</scope>
    <source>
        <strain evidence="8 9">CC-MHH1044</strain>
    </source>
</reference>
<evidence type="ECO:0000259" key="7">
    <source>
        <dbReference type="PROSITE" id="PS51910"/>
    </source>
</evidence>
<dbReference type="OrthoDB" id="9775889at2"/>
<dbReference type="PROSITE" id="PS51910">
    <property type="entry name" value="GH18_2"/>
    <property type="match status" value="1"/>
</dbReference>
<dbReference type="AlphaFoldDB" id="A0A4S4BIM4"/>
<dbReference type="PANTHER" id="PTHR46066">
    <property type="entry name" value="CHITINASE DOMAIN-CONTAINING PROTEIN 1 FAMILY MEMBER"/>
    <property type="match status" value="1"/>
</dbReference>
<dbReference type="InterPro" id="IPR001579">
    <property type="entry name" value="Glyco_hydro_18_chit_AS"/>
</dbReference>
<keyword evidence="5" id="KW-0732">Signal</keyword>
<dbReference type="InterPro" id="IPR029070">
    <property type="entry name" value="Chitinase_insertion_sf"/>
</dbReference>
<dbReference type="PROSITE" id="PS51272">
    <property type="entry name" value="SLH"/>
    <property type="match status" value="3"/>
</dbReference>
<sequence>MRFARTRRALIPLAAALAIGVGAVPAAAPQAASAAASAAFHDIANSYAKDDIAALAAKGIVTGTSAGLYEPDKAVTRAEFAALLIRLFGLEETSGGIASFQDVKASNWFYGAVQAASKLGLVAGTSASAFQPNAPVTREQAAVILVRALKLTASGSAALPFKDAGSISGYAAASVRAVYQADLLRGDDNGAFRPSAQLTRAEIAVLLNRVRTTGDWESEFESTPNTGLQLGWQYGQTLAEYQESVSRSTVNVLVPRVFFLESASSVTDSTSASLMQWAAANGKQVWGQFGNRFDSETTHALLASQANRQTVVSRIAALADTYGMDGVNLDFENVAGGDRQALTAFIGELAAALHERGAVLAVDVSPDLGTDWTAAFDYEAIGEAADYVVLMAYDEHWANSPVAGSVSSLSWLKTGLSTLLQAVPAEKTIVALPFYTQDWTLGSAVSSEELSMKEQNARIQSLASATKSWNAGLGQYVFTYAKSGKTHRIWTEDSRSLTAKVLQSLEQGAAGFAYWYIGAESSDVWPSLRNAYKYEAFDFG</sequence>
<dbReference type="PANTHER" id="PTHR46066:SF2">
    <property type="entry name" value="CHITINASE DOMAIN-CONTAINING PROTEIN 1"/>
    <property type="match status" value="1"/>
</dbReference>
<dbReference type="Pfam" id="PF00395">
    <property type="entry name" value="SLH"/>
    <property type="match status" value="3"/>
</dbReference>
<feature type="signal peptide" evidence="5">
    <location>
        <begin position="1"/>
        <end position="26"/>
    </location>
</feature>
<feature type="domain" description="SLH" evidence="6">
    <location>
        <begin position="35"/>
        <end position="95"/>
    </location>
</feature>
<evidence type="ECO:0000256" key="5">
    <source>
        <dbReference type="SAM" id="SignalP"/>
    </source>
</evidence>